<feature type="region of interest" description="Disordered" evidence="1">
    <location>
        <begin position="1"/>
        <end position="33"/>
    </location>
</feature>
<comment type="caution">
    <text evidence="3">The sequence shown here is derived from an EMBL/GenBank/DDBJ whole genome shotgun (WGS) entry which is preliminary data.</text>
</comment>
<keyword evidence="2" id="KW-1133">Transmembrane helix</keyword>
<accession>A0A0E2Z5W4</accession>
<proteinExistence type="predicted"/>
<evidence type="ECO:0008006" key="5">
    <source>
        <dbReference type="Google" id="ProtNLM"/>
    </source>
</evidence>
<organism evidence="3 4">
    <name type="scientific">Nitrosococcus oceani C-27</name>
    <dbReference type="NCBI Taxonomy" id="314279"/>
    <lineage>
        <taxon>Bacteria</taxon>
        <taxon>Pseudomonadati</taxon>
        <taxon>Pseudomonadota</taxon>
        <taxon>Gammaproteobacteria</taxon>
        <taxon>Chromatiales</taxon>
        <taxon>Chromatiaceae</taxon>
        <taxon>Nitrosococcus</taxon>
    </lineage>
</organism>
<evidence type="ECO:0000256" key="1">
    <source>
        <dbReference type="SAM" id="MobiDB-lite"/>
    </source>
</evidence>
<dbReference type="InterPro" id="IPR008557">
    <property type="entry name" value="PhoX"/>
</dbReference>
<dbReference type="EMBL" id="JPGN01000070">
    <property type="protein sequence ID" value="KFI18905.1"/>
    <property type="molecule type" value="Genomic_DNA"/>
</dbReference>
<feature type="region of interest" description="Disordered" evidence="1">
    <location>
        <begin position="692"/>
        <end position="718"/>
    </location>
</feature>
<evidence type="ECO:0000313" key="3">
    <source>
        <dbReference type="EMBL" id="KFI18905.1"/>
    </source>
</evidence>
<keyword evidence="2" id="KW-0812">Transmembrane</keyword>
<dbReference type="HOGENOM" id="CLU_018570_2_0_6"/>
<reference evidence="3 4" key="1">
    <citation type="submission" date="2014-07" db="EMBL/GenBank/DDBJ databases">
        <title>Comparative analysis of Nitrosococcus oceani genome inventories of strains from Pacific and Atlantic gyres.</title>
        <authorList>
            <person name="Lim C.K."/>
            <person name="Wang L."/>
            <person name="Sayavedra-Soto L.A."/>
            <person name="Klotz M.G."/>
        </authorList>
    </citation>
    <scope>NUCLEOTIDE SEQUENCE [LARGE SCALE GENOMIC DNA]</scope>
    <source>
        <strain evidence="3 4">C-27</strain>
    </source>
</reference>
<dbReference type="Proteomes" id="UP000028839">
    <property type="component" value="Unassembled WGS sequence"/>
</dbReference>
<dbReference type="PANTHER" id="PTHR35399">
    <property type="entry name" value="SLR8030 PROTEIN"/>
    <property type="match status" value="1"/>
</dbReference>
<gene>
    <name evidence="3" type="ORF">IB75_11430</name>
</gene>
<dbReference type="Pfam" id="PF05787">
    <property type="entry name" value="PhoX"/>
    <property type="match status" value="1"/>
</dbReference>
<keyword evidence="2" id="KW-0472">Membrane</keyword>
<dbReference type="SUPFAM" id="SSF63829">
    <property type="entry name" value="Calcium-dependent phosphotriesterase"/>
    <property type="match status" value="1"/>
</dbReference>
<evidence type="ECO:0000256" key="2">
    <source>
        <dbReference type="SAM" id="Phobius"/>
    </source>
</evidence>
<protein>
    <recommendedName>
        <fullName evidence="5">Phosphatase</fullName>
    </recommendedName>
</protein>
<dbReference type="PANTHER" id="PTHR35399:SF2">
    <property type="entry name" value="DUF839 DOMAIN-CONTAINING PROTEIN"/>
    <property type="match status" value="1"/>
</dbReference>
<dbReference type="OrthoDB" id="9801383at2"/>
<feature type="compositionally biased region" description="Basic and acidic residues" evidence="1">
    <location>
        <begin position="1"/>
        <end position="18"/>
    </location>
</feature>
<evidence type="ECO:0000313" key="4">
    <source>
        <dbReference type="Proteomes" id="UP000028839"/>
    </source>
</evidence>
<dbReference type="AlphaFoldDB" id="A0A0E2Z5W4"/>
<sequence>MKIRNNRCEKKASGEKANKHSSQRDISAPAPIEIGPTVGGDPFAYILARRLKRRTLLKGAGLVAASPVLAWASSLLALEQVPADSESGLQFKAVTGSGADRVIVPKGYQAQVLLSWGKALFPEVPDLDLQHLETLLTPHGAALQGKQFGYNCDFNSFFPLFQRHSSQRGLLATNHEFTSEALIFSDWPGYDDPKRADFVRKFPAMVAAMKAAHGVSIAEVIKRNSQWHFTQDSPFNRRITGETPMELTGPAAGHDLLQTAADPSGKTVLGTLNNCAGGKTPWGTLLTCEENFDQYFGNLEGLESLAAEESPNQAKLKKYATLHGRLSPPRELSPRGWELVDKRFDVAENPTEAFRFGWVVEIDPYRPEFTPKKRTALGRFKHEGANVVVGPEGRVAVYSGDDTKFEYIYKFVSTEAYDPKDRAHNLTLLDKGTLYVARFKENGSGEWLPLVFGHEPLDKDHGFASQAEVLINTRRAADLLGATPMDRPEDIEANPVNGKIYAALTNNTLRGLELETLNGRQIVGSVDGANPRGPNKMGHILEMTEDSDDPAALTFSWEVFILCGNPSDPAAKFLTSLTDSVVGPQDTYFGGYTSAARISPLASPDNLAFDQIGNLWIATDGKTHGLNLTEPINNGLYAAPTAGKERGRVRQFLSGPKGCEVCGPEFTPDNQALFVSIQHPGEGGTLRQPLSDWPGGHGRPPQPSVIVVTKTDGGKVGD</sequence>
<name>A0A0E2Z5W4_9GAMM</name>
<feature type="transmembrane region" description="Helical" evidence="2">
    <location>
        <begin position="56"/>
        <end position="78"/>
    </location>
</feature>